<name>A0A4S8SM30_AURPU</name>
<dbReference type="Proteomes" id="UP000304951">
    <property type="component" value="Unassembled WGS sequence"/>
</dbReference>
<feature type="region of interest" description="Disordered" evidence="1">
    <location>
        <begin position="489"/>
        <end position="524"/>
    </location>
</feature>
<feature type="region of interest" description="Disordered" evidence="1">
    <location>
        <begin position="366"/>
        <end position="385"/>
    </location>
</feature>
<feature type="region of interest" description="Disordered" evidence="1">
    <location>
        <begin position="602"/>
        <end position="642"/>
    </location>
</feature>
<feature type="compositionally biased region" description="Polar residues" evidence="1">
    <location>
        <begin position="614"/>
        <end position="639"/>
    </location>
</feature>
<feature type="compositionally biased region" description="Basic and acidic residues" evidence="1">
    <location>
        <begin position="139"/>
        <end position="148"/>
    </location>
</feature>
<dbReference type="AlphaFoldDB" id="A0A4S8SM30"/>
<comment type="caution">
    <text evidence="2">The sequence shown here is derived from an EMBL/GenBank/DDBJ whole genome shotgun (WGS) entry which is preliminary data.</text>
</comment>
<gene>
    <name evidence="2" type="ORF">D6D28_04088</name>
</gene>
<proteinExistence type="predicted"/>
<reference evidence="2 3" key="1">
    <citation type="submission" date="2018-10" db="EMBL/GenBank/DDBJ databases">
        <title>Fifty Aureobasidium pullulans genomes reveal a recombining polyextremotolerant generalist.</title>
        <authorList>
            <person name="Gostincar C."/>
            <person name="Turk M."/>
            <person name="Zajc J."/>
            <person name="Gunde-Cimerman N."/>
        </authorList>
    </citation>
    <scope>NUCLEOTIDE SEQUENCE [LARGE SCALE GENOMIC DNA]</scope>
    <source>
        <strain evidence="2 3">EXF-11900</strain>
    </source>
</reference>
<evidence type="ECO:0000256" key="1">
    <source>
        <dbReference type="SAM" id="MobiDB-lite"/>
    </source>
</evidence>
<organism evidence="2 3">
    <name type="scientific">Aureobasidium pullulans</name>
    <name type="common">Black yeast</name>
    <name type="synonym">Pullularia pullulans</name>
    <dbReference type="NCBI Taxonomy" id="5580"/>
    <lineage>
        <taxon>Eukaryota</taxon>
        <taxon>Fungi</taxon>
        <taxon>Dikarya</taxon>
        <taxon>Ascomycota</taxon>
        <taxon>Pezizomycotina</taxon>
        <taxon>Dothideomycetes</taxon>
        <taxon>Dothideomycetidae</taxon>
        <taxon>Dothideales</taxon>
        <taxon>Saccotheciaceae</taxon>
        <taxon>Aureobasidium</taxon>
    </lineage>
</organism>
<feature type="region of interest" description="Disordered" evidence="1">
    <location>
        <begin position="557"/>
        <end position="576"/>
    </location>
</feature>
<evidence type="ECO:0000313" key="3">
    <source>
        <dbReference type="Proteomes" id="UP000304951"/>
    </source>
</evidence>
<feature type="region of interest" description="Disordered" evidence="1">
    <location>
        <begin position="1"/>
        <end position="72"/>
    </location>
</feature>
<dbReference type="EMBL" id="QZAF01000133">
    <property type="protein sequence ID" value="THV71926.1"/>
    <property type="molecule type" value="Genomic_DNA"/>
</dbReference>
<accession>A0A4S8SM30</accession>
<protein>
    <submittedName>
        <fullName evidence="2">Uncharacterized protein</fullName>
    </submittedName>
</protein>
<evidence type="ECO:0000313" key="2">
    <source>
        <dbReference type="EMBL" id="THV71926.1"/>
    </source>
</evidence>
<feature type="region of interest" description="Disordered" evidence="1">
    <location>
        <begin position="445"/>
        <end position="465"/>
    </location>
</feature>
<sequence>MLRYRQSRVPLAMADVNQIQQHPRPKETSCPPVTQTDCAYDHRAKNQHQNNRRRPPQPGFQLRQGPGRSRDGSIVRLDPNRHVAHFAVHEPADPFEGTDTSEDALASSGSIARLVHIAEVSPTITQVPGYDPPPLLHVSPERPPRPDGHPPVAIDHFYQRPAASTALPRQHHDESSNESDSNPRSGDPYPPHRHIATHIDQARNDTAITTPSQRGQNPTAVSFAPRVHYGGVLREGSHHRSNIASVYLREGHLRIRPSSSRNSDTGRAEMNHQTRSRPMPRPRGISMRGRPSVRGTRRPGGHIRTPDLASADIVRDRYPIFPAQSDEPRQQNPFPPRSGSIPQRRGIRSPPSELRTSQFLYCQPRFSSTARSKPSVRPRASSNSLSTQTLLGALEQPLVHGLIDIEEPDDCLAPFHGSVRSSRLESGLTEDKDFRFWDRPDRRGSSHIDGYYGTDGQNNEPSRQPRRHIGIAARIADVEADCQSGTIRAPSLSASTQSSSSIHGITSSMLSSSPPGELPNHYPAPPGRQLTSCARTSFVAHSAVRSQATPRVRVYNERNAPGMQPQTPADVDRKSRMPVYPESLVPGSRQLMRPHAGAPLEEQSPLIPARNPHRNTYPSLQQAHAQSHATTSQPSSPYSPNLDLRTAAAVSAVERRRTARGFLNENVVDPSTNGMETERDTLMRRREQGGVDIIDYTPPREG</sequence>
<feature type="region of interest" description="Disordered" evidence="1">
    <location>
        <begin position="256"/>
        <end position="357"/>
    </location>
</feature>
<feature type="region of interest" description="Disordered" evidence="1">
    <location>
        <begin position="124"/>
        <end position="194"/>
    </location>
</feature>
<feature type="compositionally biased region" description="Low complexity" evidence="1">
    <location>
        <begin position="491"/>
        <end position="513"/>
    </location>
</feature>